<dbReference type="GO" id="GO:0005886">
    <property type="term" value="C:plasma membrane"/>
    <property type="evidence" value="ECO:0007669"/>
    <property type="project" value="TreeGrafter"/>
</dbReference>
<evidence type="ECO:0000313" key="6">
    <source>
        <dbReference type="EMBL" id="OGC82888.1"/>
    </source>
</evidence>
<proteinExistence type="inferred from homology"/>
<reference evidence="6 7" key="1">
    <citation type="journal article" date="2016" name="Nat. Commun.">
        <title>Thousands of microbial genomes shed light on interconnected biogeochemical processes in an aquifer system.</title>
        <authorList>
            <person name="Anantharaman K."/>
            <person name="Brown C.T."/>
            <person name="Hug L.A."/>
            <person name="Sharon I."/>
            <person name="Castelle C.J."/>
            <person name="Probst A.J."/>
            <person name="Thomas B.C."/>
            <person name="Singh A."/>
            <person name="Wilkins M.J."/>
            <person name="Karaoz U."/>
            <person name="Brodie E.L."/>
            <person name="Williams K.H."/>
            <person name="Hubbard S.S."/>
            <person name="Banfield J.F."/>
        </authorList>
    </citation>
    <scope>NUCLEOTIDE SEQUENCE [LARGE SCALE GENOMIC DNA]</scope>
</reference>
<dbReference type="Gene3D" id="2.40.10.340">
    <property type="entry name" value="Rod shape-determining protein MreC, domain 1"/>
    <property type="match status" value="1"/>
</dbReference>
<feature type="domain" description="Rod shape-determining protein MreC beta-barrel core" evidence="5">
    <location>
        <begin position="132"/>
        <end position="264"/>
    </location>
</feature>
<dbReference type="AlphaFoldDB" id="A0A1F4XMQ4"/>
<name>A0A1F4XMQ4_9BACT</name>
<dbReference type="STRING" id="1797240.A3D68_02110"/>
<accession>A0A1F4XMQ4</accession>
<sequence length="270" mass="28173">MTTISPSRRRGRRFGSPRVVAFFVLCAALFSIAALWREQLSSVLWSVATPVLNTRALPAVVFSSITAQFASKNALVAESNALRAALASSSILLLDRNLLYFENRDLKLRLGREANSPSILAAVLLAPPGVPYDTLFIDAGSSEGVVAGAPVFAGGSVIVGKVSHVYPHAARVVLLSAPGESYDALLKTQDGTVPLTVAGMGGGSLSGDVPSGTVVRVGDAVLFPGIEPSFAATVVSVTPTKSGSFLTLSMSLPVNLFGLQYVEVRQQTSL</sequence>
<gene>
    <name evidence="6" type="ORF">A3D68_02110</name>
</gene>
<dbReference type="Proteomes" id="UP000177564">
    <property type="component" value="Unassembled WGS sequence"/>
</dbReference>
<evidence type="ECO:0000259" key="5">
    <source>
        <dbReference type="Pfam" id="PF04085"/>
    </source>
</evidence>
<dbReference type="InterPro" id="IPR042175">
    <property type="entry name" value="Cell/Rod_MreC_2"/>
</dbReference>
<dbReference type="InterPro" id="IPR055342">
    <property type="entry name" value="MreC_beta-barrel_core"/>
</dbReference>
<dbReference type="Gene3D" id="2.40.10.350">
    <property type="entry name" value="Rod shape-determining protein MreC, domain 2"/>
    <property type="match status" value="1"/>
</dbReference>
<dbReference type="InterPro" id="IPR042177">
    <property type="entry name" value="Cell/Rod_1"/>
</dbReference>
<dbReference type="Pfam" id="PF04085">
    <property type="entry name" value="MreC"/>
    <property type="match status" value="1"/>
</dbReference>
<evidence type="ECO:0000256" key="2">
    <source>
        <dbReference type="ARBA" id="ARBA00013855"/>
    </source>
</evidence>
<protein>
    <recommendedName>
        <fullName evidence="2">Cell shape-determining protein MreC</fullName>
    </recommendedName>
    <alternativeName>
        <fullName evidence="4">Cell shape protein MreC</fullName>
    </alternativeName>
</protein>
<evidence type="ECO:0000313" key="7">
    <source>
        <dbReference type="Proteomes" id="UP000177564"/>
    </source>
</evidence>
<dbReference type="InterPro" id="IPR007221">
    <property type="entry name" value="MreC"/>
</dbReference>
<evidence type="ECO:0000256" key="4">
    <source>
        <dbReference type="ARBA" id="ARBA00032089"/>
    </source>
</evidence>
<dbReference type="GO" id="GO:0008360">
    <property type="term" value="P:regulation of cell shape"/>
    <property type="evidence" value="ECO:0007669"/>
    <property type="project" value="UniProtKB-KW"/>
</dbReference>
<organism evidence="6 7">
    <name type="scientific">Candidatus Adlerbacteria bacterium RIFCSPHIGHO2_02_FULL_52_17</name>
    <dbReference type="NCBI Taxonomy" id="1797240"/>
    <lineage>
        <taxon>Bacteria</taxon>
        <taxon>Candidatus Adleribacteriota</taxon>
    </lineage>
</organism>
<dbReference type="PANTHER" id="PTHR34138">
    <property type="entry name" value="CELL SHAPE-DETERMINING PROTEIN MREC"/>
    <property type="match status" value="1"/>
</dbReference>
<evidence type="ECO:0000256" key="3">
    <source>
        <dbReference type="ARBA" id="ARBA00022960"/>
    </source>
</evidence>
<comment type="similarity">
    <text evidence="1">Belongs to the MreC family.</text>
</comment>
<keyword evidence="3" id="KW-0133">Cell shape</keyword>
<dbReference type="PANTHER" id="PTHR34138:SF1">
    <property type="entry name" value="CELL SHAPE-DETERMINING PROTEIN MREC"/>
    <property type="match status" value="1"/>
</dbReference>
<comment type="caution">
    <text evidence="6">The sequence shown here is derived from an EMBL/GenBank/DDBJ whole genome shotgun (WGS) entry which is preliminary data.</text>
</comment>
<dbReference type="EMBL" id="MEWU01000034">
    <property type="protein sequence ID" value="OGC82888.1"/>
    <property type="molecule type" value="Genomic_DNA"/>
</dbReference>
<evidence type="ECO:0000256" key="1">
    <source>
        <dbReference type="ARBA" id="ARBA00009369"/>
    </source>
</evidence>